<proteinExistence type="predicted"/>
<organism evidence="2">
    <name type="scientific">Cladocopium goreaui</name>
    <dbReference type="NCBI Taxonomy" id="2562237"/>
    <lineage>
        <taxon>Eukaryota</taxon>
        <taxon>Sar</taxon>
        <taxon>Alveolata</taxon>
        <taxon>Dinophyceae</taxon>
        <taxon>Suessiales</taxon>
        <taxon>Symbiodiniaceae</taxon>
        <taxon>Cladocopium</taxon>
    </lineage>
</organism>
<keyword evidence="4" id="KW-1185">Reference proteome</keyword>
<keyword evidence="1" id="KW-0472">Membrane</keyword>
<comment type="caution">
    <text evidence="2">The sequence shown here is derived from an EMBL/GenBank/DDBJ whole genome shotgun (WGS) entry which is preliminary data.</text>
</comment>
<reference evidence="3 4" key="2">
    <citation type="submission" date="2024-05" db="EMBL/GenBank/DDBJ databases">
        <authorList>
            <person name="Chen Y."/>
            <person name="Shah S."/>
            <person name="Dougan E. K."/>
            <person name="Thang M."/>
            <person name="Chan C."/>
        </authorList>
    </citation>
    <scope>NUCLEOTIDE SEQUENCE [LARGE SCALE GENOMIC DNA]</scope>
</reference>
<reference evidence="2" key="1">
    <citation type="submission" date="2022-10" db="EMBL/GenBank/DDBJ databases">
        <authorList>
            <person name="Chen Y."/>
            <person name="Dougan E. K."/>
            <person name="Chan C."/>
            <person name="Rhodes N."/>
            <person name="Thang M."/>
        </authorList>
    </citation>
    <scope>NUCLEOTIDE SEQUENCE</scope>
</reference>
<dbReference type="AlphaFoldDB" id="A0A9P1FTC7"/>
<feature type="transmembrane region" description="Helical" evidence="1">
    <location>
        <begin position="131"/>
        <end position="156"/>
    </location>
</feature>
<dbReference type="EMBL" id="CAMXCT020001050">
    <property type="protein sequence ID" value="CAL1139510.1"/>
    <property type="molecule type" value="Genomic_DNA"/>
</dbReference>
<keyword evidence="1" id="KW-1133">Transmembrane helix</keyword>
<sequence length="404" mass="45007">MSVSYFGSFAGALEPRSLRTFNFDIIRVGCIYGSDSPVLKFISQLLVCPIGCWALLGGCGCFFLIGCVSSRLQHPVPLDTSISRCGMLLFAFFLSITLRNLMPFQCVPNPDGSSSMVSQPGIICYDSDEHVLLMVLAMVGLLQPFLVLCWATYATVTFPSRIASGRGLCLVHRYRFLFHRFKPDCFYYGLFLLYRNGLIALLPVLLVKLPEVQVPFMGMVLLISMALQSRKYPWRSTEANYIELLLTGFLLVILLGAAPLLEINIDTSSEALGWLLCVPVVGLVVLAGYWDPEQMQMLANYGISLQDVHQAYRWMQQELSPLRMPRFGRVWRREAVVVDLLHRVELPSSSTSAQIVAGRKALQSQRRPHFDHQLRHRCGGAFCVRSLSMSAAKSLAGGMCGGTE</sequence>
<feature type="transmembrane region" description="Helical" evidence="1">
    <location>
        <begin position="241"/>
        <end position="260"/>
    </location>
</feature>
<feature type="transmembrane region" description="Helical" evidence="1">
    <location>
        <begin position="212"/>
        <end position="229"/>
    </location>
</feature>
<dbReference type="OrthoDB" id="432745at2759"/>
<evidence type="ECO:0000313" key="3">
    <source>
        <dbReference type="EMBL" id="CAL4773447.1"/>
    </source>
</evidence>
<dbReference type="Proteomes" id="UP001152797">
    <property type="component" value="Unassembled WGS sequence"/>
</dbReference>
<dbReference type="EMBL" id="CAMXCT010001050">
    <property type="protein sequence ID" value="CAI3986135.1"/>
    <property type="molecule type" value="Genomic_DNA"/>
</dbReference>
<feature type="transmembrane region" description="Helical" evidence="1">
    <location>
        <begin position="272"/>
        <end position="290"/>
    </location>
</feature>
<keyword evidence="1" id="KW-0812">Transmembrane</keyword>
<feature type="transmembrane region" description="Helical" evidence="1">
    <location>
        <begin position="41"/>
        <end position="65"/>
    </location>
</feature>
<evidence type="ECO:0000313" key="2">
    <source>
        <dbReference type="EMBL" id="CAI3986135.1"/>
    </source>
</evidence>
<protein>
    <submittedName>
        <fullName evidence="3">Thyroglobulin</fullName>
    </submittedName>
</protein>
<feature type="transmembrane region" description="Helical" evidence="1">
    <location>
        <begin position="85"/>
        <end position="102"/>
    </location>
</feature>
<feature type="transmembrane region" description="Helical" evidence="1">
    <location>
        <begin position="185"/>
        <end position="206"/>
    </location>
</feature>
<gene>
    <name evidence="2" type="ORF">C1SCF055_LOCUS13511</name>
</gene>
<name>A0A9P1FTC7_9DINO</name>
<evidence type="ECO:0000313" key="4">
    <source>
        <dbReference type="Proteomes" id="UP001152797"/>
    </source>
</evidence>
<dbReference type="EMBL" id="CAMXCT030001050">
    <property type="protein sequence ID" value="CAL4773447.1"/>
    <property type="molecule type" value="Genomic_DNA"/>
</dbReference>
<evidence type="ECO:0000256" key="1">
    <source>
        <dbReference type="SAM" id="Phobius"/>
    </source>
</evidence>
<accession>A0A9P1FTC7</accession>